<protein>
    <recommendedName>
        <fullName evidence="1">DUF6671 domain-containing protein</fullName>
    </recommendedName>
</protein>
<gene>
    <name evidence="2" type="ORF">HME7025_02663</name>
</gene>
<name>A0A2S2DYS6_9BACT</name>
<accession>A0A2S2DYS6</accession>
<reference evidence="3" key="1">
    <citation type="submission" date="2018-05" db="EMBL/GenBank/DDBJ databases">
        <title>Pseudarcicella sp. HME7025 Genome sequencing and assembly.</title>
        <authorList>
            <person name="Kim H."/>
            <person name="Kang H."/>
            <person name="Joh K."/>
        </authorList>
    </citation>
    <scope>NUCLEOTIDE SEQUENCE [LARGE SCALE GENOMIC DNA]</scope>
    <source>
        <strain evidence="3">HME7025</strain>
    </source>
</reference>
<dbReference type="InterPro" id="IPR046612">
    <property type="entry name" value="DUF6671"/>
</dbReference>
<evidence type="ECO:0000259" key="1">
    <source>
        <dbReference type="Pfam" id="PF20376"/>
    </source>
</evidence>
<dbReference type="KEGG" id="psez:HME7025_02663"/>
<dbReference type="Pfam" id="PF20376">
    <property type="entry name" value="DUF6671"/>
    <property type="match status" value="1"/>
</dbReference>
<feature type="domain" description="DUF6671" evidence="1">
    <location>
        <begin position="67"/>
        <end position="283"/>
    </location>
</feature>
<dbReference type="AlphaFoldDB" id="A0A2S2DYS6"/>
<dbReference type="EMBL" id="CP029346">
    <property type="protein sequence ID" value="AWL10503.1"/>
    <property type="molecule type" value="Genomic_DNA"/>
</dbReference>
<keyword evidence="3" id="KW-1185">Reference proteome</keyword>
<proteinExistence type="predicted"/>
<dbReference type="Proteomes" id="UP000245468">
    <property type="component" value="Chromosome"/>
</dbReference>
<sequence length="283" mass="32642">MNWKAYYQGKPLIIATKHRKEEVIGPLLHKEFGFQYFASNQIDTDLLGTFSGEIERNVSHIQAAREKCQMAMEIHGVDVALSSEGSFGAHPQLMFVPAGTELLMFMDRKNEIEISVQVTSTETNFNWKEVKAIHELPPFLEQVKFPSHALIIKKSREDFAHMEKGINEASRLFELVDKFLKSYGSCILETDMRAMNNPTRMEQIEKLTYQLMDKMNSLCPHCAFPGFSVMEVQRGLLCSQCFLPTQSILKVIYRCQKCFFEQEKPYPSANYLEDPMYCDYCNP</sequence>
<evidence type="ECO:0000313" key="3">
    <source>
        <dbReference type="Proteomes" id="UP000245468"/>
    </source>
</evidence>
<evidence type="ECO:0000313" key="2">
    <source>
        <dbReference type="EMBL" id="AWL10503.1"/>
    </source>
</evidence>
<organism evidence="2 3">
    <name type="scientific">Aquirufa nivalisilvae</name>
    <dbReference type="NCBI Taxonomy" id="2516557"/>
    <lineage>
        <taxon>Bacteria</taxon>
        <taxon>Pseudomonadati</taxon>
        <taxon>Bacteroidota</taxon>
        <taxon>Cytophagia</taxon>
        <taxon>Cytophagales</taxon>
        <taxon>Flectobacillaceae</taxon>
        <taxon>Aquirufa</taxon>
    </lineage>
</organism>
<dbReference type="OrthoDB" id="9793837at2"/>
<dbReference type="RefSeq" id="WP_109324824.1">
    <property type="nucleotide sequence ID" value="NZ_CP029346.1"/>
</dbReference>